<name>A0A8D8BTW1_CULPI</name>
<dbReference type="InterPro" id="IPR032675">
    <property type="entry name" value="LRR_dom_sf"/>
</dbReference>
<accession>A0A8D8BTW1</accession>
<dbReference type="InterPro" id="IPR036047">
    <property type="entry name" value="F-box-like_dom_sf"/>
</dbReference>
<dbReference type="GO" id="GO:0031146">
    <property type="term" value="P:SCF-dependent proteasomal ubiquitin-dependent protein catabolic process"/>
    <property type="evidence" value="ECO:0007669"/>
    <property type="project" value="TreeGrafter"/>
</dbReference>
<protein>
    <submittedName>
        <fullName evidence="2">F-box/LRR-repeat protein 2</fullName>
    </submittedName>
</protein>
<evidence type="ECO:0000313" key="2">
    <source>
        <dbReference type="EMBL" id="CAG6480199.1"/>
    </source>
</evidence>
<evidence type="ECO:0000256" key="1">
    <source>
        <dbReference type="ARBA" id="ARBA00022786"/>
    </source>
</evidence>
<reference evidence="2" key="1">
    <citation type="submission" date="2021-05" db="EMBL/GenBank/DDBJ databases">
        <authorList>
            <person name="Alioto T."/>
            <person name="Alioto T."/>
            <person name="Gomez Garrido J."/>
        </authorList>
    </citation>
    <scope>NUCLEOTIDE SEQUENCE</scope>
</reference>
<dbReference type="GO" id="GO:0019005">
    <property type="term" value="C:SCF ubiquitin ligase complex"/>
    <property type="evidence" value="ECO:0007669"/>
    <property type="project" value="TreeGrafter"/>
</dbReference>
<dbReference type="InterPro" id="IPR006553">
    <property type="entry name" value="Leu-rich_rpt_Cys-con_subtyp"/>
</dbReference>
<dbReference type="PANTHER" id="PTHR13318">
    <property type="entry name" value="PARTNER OF PAIRED, ISOFORM B-RELATED"/>
    <property type="match status" value="1"/>
</dbReference>
<dbReference type="Gene3D" id="3.80.10.10">
    <property type="entry name" value="Ribonuclease Inhibitor"/>
    <property type="match status" value="1"/>
</dbReference>
<dbReference type="EMBL" id="HBUE01087718">
    <property type="protein sequence ID" value="CAG6480199.1"/>
    <property type="molecule type" value="Transcribed_RNA"/>
</dbReference>
<proteinExistence type="predicted"/>
<dbReference type="SMART" id="SM00367">
    <property type="entry name" value="LRR_CC"/>
    <property type="match status" value="3"/>
</dbReference>
<organism evidence="2">
    <name type="scientific">Culex pipiens</name>
    <name type="common">House mosquito</name>
    <dbReference type="NCBI Taxonomy" id="7175"/>
    <lineage>
        <taxon>Eukaryota</taxon>
        <taxon>Metazoa</taxon>
        <taxon>Ecdysozoa</taxon>
        <taxon>Arthropoda</taxon>
        <taxon>Hexapoda</taxon>
        <taxon>Insecta</taxon>
        <taxon>Pterygota</taxon>
        <taxon>Neoptera</taxon>
        <taxon>Endopterygota</taxon>
        <taxon>Diptera</taxon>
        <taxon>Nematocera</taxon>
        <taxon>Culicoidea</taxon>
        <taxon>Culicidae</taxon>
        <taxon>Culicinae</taxon>
        <taxon>Culicini</taxon>
        <taxon>Culex</taxon>
        <taxon>Culex</taxon>
    </lineage>
</organism>
<dbReference type="EMBL" id="HBUE01310523">
    <property type="protein sequence ID" value="CAG6583059.1"/>
    <property type="molecule type" value="Transcribed_RNA"/>
</dbReference>
<dbReference type="AlphaFoldDB" id="A0A8D8BTW1"/>
<keyword evidence="1" id="KW-0833">Ubl conjugation pathway</keyword>
<dbReference type="SUPFAM" id="SSF81383">
    <property type="entry name" value="F-box domain"/>
    <property type="match status" value="1"/>
</dbReference>
<dbReference type="EMBL" id="HBUE01087720">
    <property type="protein sequence ID" value="CAG6480201.1"/>
    <property type="molecule type" value="Transcribed_RNA"/>
</dbReference>
<dbReference type="EMBL" id="HBUE01204275">
    <property type="protein sequence ID" value="CAG6531203.1"/>
    <property type="molecule type" value="Transcribed_RNA"/>
</dbReference>
<sequence length="623" mass="71865">MDYLPCEIIEHIYSFLAYSDRLLATEICLRWHDIFIVRLIKQTVLRIKGDNIHAKMMSYESVIHRFAISDRCYPHMTLEDIDFYQTNRNTEIQIAIMMANQGLHVQSLDLINCRLPMQKLNQIMHMMNRVKTLTMAHCYISLCAEFWSIPFVPKFHNLESIALKNIRSKNEAEVLELLLRGNQAKVDLTMDNDSIDNRTQVISSFASRIAHLSFVFYQSNTLRNVFSELEMNLETLRLKRQPHDELHSIILLEILPVQRNLKQLHINTLISTEVLQTIARTVTGLKYLSVTIGEDDSIPLVNIYWPNLKVFYLSRQINLESLFEKMSFDSLEELHLYTERLSKNTIVNIYEKCCRVKKLSLSALSMVRCDATLGEINLHLTKLESLAVQCSSRTTFVPLLKAIQLLHRLSSFSIVFCEKINDRSAGSIILPFLRSLCITRNRKISAAGIKILSTNCPSIDSLIIRECPMFGDDAVEVITESLPYLTSFDISNSSAITLNSIRLILTRLRCLCTLRIDDCPKILKQWRNASQYIGNLLSLRNFYHKYPEFFIYDLPSDFVTQYESDDDCFDYDSANDASNSENLDDVEDLFIALNEQLVDADNEIIRNAVEDAEIIIISDDDED</sequence>
<dbReference type="SUPFAM" id="SSF52047">
    <property type="entry name" value="RNI-like"/>
    <property type="match status" value="2"/>
</dbReference>